<keyword evidence="3 7" id="KW-0812">Transmembrane</keyword>
<evidence type="ECO:0000256" key="7">
    <source>
        <dbReference type="SAM" id="Phobius"/>
    </source>
</evidence>
<evidence type="ECO:0000313" key="10">
    <source>
        <dbReference type="Proteomes" id="UP000236592"/>
    </source>
</evidence>
<evidence type="ECO:0000256" key="2">
    <source>
        <dbReference type="ARBA" id="ARBA00008432"/>
    </source>
</evidence>
<name>A0A2I7SM31_9FLAO</name>
<keyword evidence="10" id="KW-1185">Reference proteome</keyword>
<keyword evidence="4 7" id="KW-1133">Transmembrane helix</keyword>
<evidence type="ECO:0000256" key="6">
    <source>
        <dbReference type="ARBA" id="ARBA00023136"/>
    </source>
</evidence>
<dbReference type="Proteomes" id="UP000236592">
    <property type="component" value="Chromosome"/>
</dbReference>
<accession>A0A2I7SM31</accession>
<dbReference type="RefSeq" id="WP_102996871.1">
    <property type="nucleotide sequence ID" value="NZ_CP025938.1"/>
</dbReference>
<dbReference type="PANTHER" id="PTHR23515">
    <property type="entry name" value="HIGH-AFFINITY NITRATE TRANSPORTER 2.3"/>
    <property type="match status" value="1"/>
</dbReference>
<feature type="transmembrane region" description="Helical" evidence="7">
    <location>
        <begin position="176"/>
        <end position="195"/>
    </location>
</feature>
<organism evidence="9 10">
    <name type="scientific">Pseudotamlana carrageenivorans</name>
    <dbReference type="NCBI Taxonomy" id="2069432"/>
    <lineage>
        <taxon>Bacteria</taxon>
        <taxon>Pseudomonadati</taxon>
        <taxon>Bacteroidota</taxon>
        <taxon>Flavobacteriia</taxon>
        <taxon>Flavobacteriales</taxon>
        <taxon>Flavobacteriaceae</taxon>
        <taxon>Pseudotamlana</taxon>
    </lineage>
</organism>
<feature type="transmembrane region" description="Helical" evidence="7">
    <location>
        <begin position="12"/>
        <end position="36"/>
    </location>
</feature>
<dbReference type="InterPro" id="IPR044772">
    <property type="entry name" value="NO3_transporter"/>
</dbReference>
<feature type="transmembrane region" description="Helical" evidence="7">
    <location>
        <begin position="453"/>
        <end position="472"/>
    </location>
</feature>
<keyword evidence="5" id="KW-0534">Nitrate assimilation</keyword>
<sequence>MNTTKGANKILFINTLAFTFCFAAWLLNGILVTFLVDNQVFDWSGVEIGWLIGIPVLTGAIFRLPAGVLTDKLGGKPLFTGLLLLCAVPMYLLSYANDFWSFALCSLGFGIAGASFAVGIAFSSIWFPKERQGIALGIFGAGNAGAAITTLVGPKLLDYLTDGKTNLDGWREMPKIYAAVLVLMAVIFFLTTKNKKPASSTKSLKGMMAPLKSIRVWRFGLYYFLVFGCFVAFAGWLVPYYTNVYALDLATAGLLASCFSLPSGVIRAFGGWLSDRVGARKVMYWVLGSSLIFSAILIVPKMDIYAAGKGIMAKSAGTVTDVSATYIEVNGVKCPVKSKTDKLANVDEGFHIFPVKESWQEVLVQKGDEVKKKQLIAKGNTHIFFQANLWIFAIIAIIIGSIWGIGKAAVYKHIPDYFPEEVGVVGGMVGVLGGLGGFVCPILFGYLLEGTGLWSSCWILMLFLSAICLIWMHRVVQKMADKATPQLVDKFEKEME</sequence>
<dbReference type="SUPFAM" id="SSF103473">
    <property type="entry name" value="MFS general substrate transporter"/>
    <property type="match status" value="2"/>
</dbReference>
<dbReference type="Gene3D" id="1.20.1250.20">
    <property type="entry name" value="MFS general substrate transporter like domains"/>
    <property type="match status" value="2"/>
</dbReference>
<dbReference type="PROSITE" id="PS50850">
    <property type="entry name" value="MFS"/>
    <property type="match status" value="1"/>
</dbReference>
<protein>
    <submittedName>
        <fullName evidence="9">MFS transporter</fullName>
    </submittedName>
</protein>
<evidence type="ECO:0000313" key="9">
    <source>
        <dbReference type="EMBL" id="AUS06965.1"/>
    </source>
</evidence>
<proteinExistence type="inferred from homology"/>
<dbReference type="GO" id="GO:0042128">
    <property type="term" value="P:nitrate assimilation"/>
    <property type="evidence" value="ECO:0007669"/>
    <property type="project" value="UniProtKB-KW"/>
</dbReference>
<dbReference type="InterPro" id="IPR011701">
    <property type="entry name" value="MFS"/>
</dbReference>
<feature type="transmembrane region" description="Helical" evidence="7">
    <location>
        <begin position="216"/>
        <end position="238"/>
    </location>
</feature>
<comment type="subcellular location">
    <subcellularLocation>
        <location evidence="1">Membrane</location>
        <topology evidence="1">Multi-pass membrane protein</topology>
    </subcellularLocation>
</comment>
<dbReference type="Pfam" id="PF07690">
    <property type="entry name" value="MFS_1"/>
    <property type="match status" value="2"/>
</dbReference>
<feature type="transmembrane region" description="Helical" evidence="7">
    <location>
        <begin position="134"/>
        <end position="156"/>
    </location>
</feature>
<gene>
    <name evidence="9" type="ORF">C1A40_16615</name>
</gene>
<feature type="transmembrane region" description="Helical" evidence="7">
    <location>
        <begin position="100"/>
        <end position="122"/>
    </location>
</feature>
<feature type="transmembrane region" description="Helical" evidence="7">
    <location>
        <begin position="244"/>
        <end position="270"/>
    </location>
</feature>
<keyword evidence="6 7" id="KW-0472">Membrane</keyword>
<feature type="transmembrane region" description="Helical" evidence="7">
    <location>
        <begin position="78"/>
        <end position="94"/>
    </location>
</feature>
<feature type="transmembrane region" description="Helical" evidence="7">
    <location>
        <begin position="48"/>
        <end position="66"/>
    </location>
</feature>
<dbReference type="EMBL" id="CP025938">
    <property type="protein sequence ID" value="AUS06965.1"/>
    <property type="molecule type" value="Genomic_DNA"/>
</dbReference>
<comment type="similarity">
    <text evidence="2">Belongs to the major facilitator superfamily. Nitrate/nitrite porter (TC 2.A.1.8) family.</text>
</comment>
<dbReference type="OrthoDB" id="9773404at2"/>
<evidence type="ECO:0000256" key="4">
    <source>
        <dbReference type="ARBA" id="ARBA00022989"/>
    </source>
</evidence>
<dbReference type="InterPro" id="IPR020846">
    <property type="entry name" value="MFS_dom"/>
</dbReference>
<feature type="transmembrane region" description="Helical" evidence="7">
    <location>
        <begin position="282"/>
        <end position="299"/>
    </location>
</feature>
<evidence type="ECO:0000256" key="5">
    <source>
        <dbReference type="ARBA" id="ARBA00023063"/>
    </source>
</evidence>
<feature type="domain" description="Major facilitator superfamily (MFS) profile" evidence="8">
    <location>
        <begin position="9"/>
        <end position="480"/>
    </location>
</feature>
<dbReference type="InterPro" id="IPR036259">
    <property type="entry name" value="MFS_trans_sf"/>
</dbReference>
<evidence type="ECO:0000256" key="3">
    <source>
        <dbReference type="ARBA" id="ARBA00022692"/>
    </source>
</evidence>
<reference evidence="10" key="1">
    <citation type="submission" date="2018-01" db="EMBL/GenBank/DDBJ databases">
        <title>Complete genome of Tamlana sp. UJ94.</title>
        <authorList>
            <person name="Jung J."/>
            <person name="Chung D."/>
            <person name="Bae S.S."/>
            <person name="Baek K."/>
        </authorList>
    </citation>
    <scope>NUCLEOTIDE SEQUENCE [LARGE SCALE GENOMIC DNA]</scope>
    <source>
        <strain evidence="10">UJ94</strain>
    </source>
</reference>
<feature type="transmembrane region" description="Helical" evidence="7">
    <location>
        <begin position="389"/>
        <end position="410"/>
    </location>
</feature>
<dbReference type="AlphaFoldDB" id="A0A2I7SM31"/>
<feature type="transmembrane region" description="Helical" evidence="7">
    <location>
        <begin position="422"/>
        <end position="447"/>
    </location>
</feature>
<dbReference type="GO" id="GO:0016020">
    <property type="term" value="C:membrane"/>
    <property type="evidence" value="ECO:0007669"/>
    <property type="project" value="UniProtKB-SubCell"/>
</dbReference>
<dbReference type="KEGG" id="taj:C1A40_16615"/>
<evidence type="ECO:0000256" key="1">
    <source>
        <dbReference type="ARBA" id="ARBA00004141"/>
    </source>
</evidence>
<dbReference type="GO" id="GO:0015112">
    <property type="term" value="F:nitrate transmembrane transporter activity"/>
    <property type="evidence" value="ECO:0007669"/>
    <property type="project" value="InterPro"/>
</dbReference>
<evidence type="ECO:0000259" key="8">
    <source>
        <dbReference type="PROSITE" id="PS50850"/>
    </source>
</evidence>